<dbReference type="InterPro" id="IPR036086">
    <property type="entry name" value="ParB/Sulfiredoxin_sf"/>
</dbReference>
<dbReference type="InterPro" id="IPR003115">
    <property type="entry name" value="ParB_N"/>
</dbReference>
<gene>
    <name evidence="2" type="ORF">IAI60_22405</name>
</gene>
<dbReference type="Pfam" id="PF02195">
    <property type="entry name" value="ParB_N"/>
    <property type="match status" value="1"/>
</dbReference>
<comment type="caution">
    <text evidence="2">The sequence shown here is derived from an EMBL/GenBank/DDBJ whole genome shotgun (WGS) entry which is preliminary data.</text>
</comment>
<dbReference type="Gene3D" id="3.90.1530.10">
    <property type="entry name" value="Conserved hypothetical protein from pyrococcus furiosus pfu- 392566-001, ParB domain"/>
    <property type="match status" value="1"/>
</dbReference>
<proteinExistence type="predicted"/>
<dbReference type="SMART" id="SM00470">
    <property type="entry name" value="ParB"/>
    <property type="match status" value="1"/>
</dbReference>
<dbReference type="EMBL" id="JACTNF010000072">
    <property type="protein sequence ID" value="MBO1077342.1"/>
    <property type="molecule type" value="Genomic_DNA"/>
</dbReference>
<accession>A0ABS3KK26</accession>
<dbReference type="Proteomes" id="UP001518990">
    <property type="component" value="Unassembled WGS sequence"/>
</dbReference>
<sequence length="249" mass="28586">MKIEESIKPIKIKISNITLLDDMQPRSRTDFDAIGRYKQTIKNAGEETLPPILVGNIQEHGLVVIDGYHRFKAHEESGLRRIKARVIKCSYEEAKWLAASENISHGIPLKRADHREVFRRFVDSGRHLKSDGSRKSWREVALELGGIRSHVTLWKWMQEDYPSVEMDDLPTTEDQKGSKKVSYEVLAIKDYVRGIGKRVKESVRRNGDQDRGDILWCFWDLMDKTAETLGMSRDDLIVSIKEAGVDPPL</sequence>
<feature type="domain" description="ParB-like N-terminal" evidence="1">
    <location>
        <begin position="10"/>
        <end position="103"/>
    </location>
</feature>
<organism evidence="2 3">
    <name type="scientific">Roseomonas marmotae</name>
    <dbReference type="NCBI Taxonomy" id="2768161"/>
    <lineage>
        <taxon>Bacteria</taxon>
        <taxon>Pseudomonadati</taxon>
        <taxon>Pseudomonadota</taxon>
        <taxon>Alphaproteobacteria</taxon>
        <taxon>Acetobacterales</taxon>
        <taxon>Roseomonadaceae</taxon>
        <taxon>Roseomonas</taxon>
    </lineage>
</organism>
<dbReference type="RefSeq" id="WP_207451501.1">
    <property type="nucleotide sequence ID" value="NZ_CP061100.1"/>
</dbReference>
<name>A0ABS3KK26_9PROT</name>
<protein>
    <submittedName>
        <fullName evidence="2">ParB N-terminal domain-containing protein</fullName>
    </submittedName>
</protein>
<keyword evidence="3" id="KW-1185">Reference proteome</keyword>
<reference evidence="2 3" key="1">
    <citation type="submission" date="2020-09" db="EMBL/GenBank/DDBJ databases">
        <title>Roseomonas.</title>
        <authorList>
            <person name="Zhu W."/>
        </authorList>
    </citation>
    <scope>NUCLEOTIDE SEQUENCE [LARGE SCALE GENOMIC DNA]</scope>
    <source>
        <strain evidence="2 3">1311</strain>
    </source>
</reference>
<evidence type="ECO:0000259" key="1">
    <source>
        <dbReference type="SMART" id="SM00470"/>
    </source>
</evidence>
<evidence type="ECO:0000313" key="3">
    <source>
        <dbReference type="Proteomes" id="UP001518990"/>
    </source>
</evidence>
<dbReference type="SUPFAM" id="SSF110849">
    <property type="entry name" value="ParB/Sulfiredoxin"/>
    <property type="match status" value="1"/>
</dbReference>
<evidence type="ECO:0000313" key="2">
    <source>
        <dbReference type="EMBL" id="MBO1077342.1"/>
    </source>
</evidence>